<dbReference type="GO" id="GO:0005524">
    <property type="term" value="F:ATP binding"/>
    <property type="evidence" value="ECO:0007669"/>
    <property type="project" value="UniProtKB-KW"/>
</dbReference>
<evidence type="ECO:0000256" key="2">
    <source>
        <dbReference type="ARBA" id="ARBA00022679"/>
    </source>
</evidence>
<keyword evidence="4" id="KW-0547">Nucleotide-binding</keyword>
<dbReference type="InterPro" id="IPR017804">
    <property type="entry name" value="MeTrfase_EgtD-like"/>
</dbReference>
<dbReference type="EMBL" id="CP011125">
    <property type="protein sequence ID" value="AKF08795.1"/>
    <property type="molecule type" value="Genomic_DNA"/>
</dbReference>
<dbReference type="Pfam" id="PF10017">
    <property type="entry name" value="Methyltransf_33"/>
    <property type="match status" value="1"/>
</dbReference>
<dbReference type="InterPro" id="IPR019257">
    <property type="entry name" value="MeTrfase_dom"/>
</dbReference>
<keyword evidence="5" id="KW-1185">Reference proteome</keyword>
<keyword evidence="4" id="KW-0067">ATP-binding</keyword>
<evidence type="ECO:0000256" key="1">
    <source>
        <dbReference type="ARBA" id="ARBA00022603"/>
    </source>
</evidence>
<dbReference type="RefSeq" id="WP_053235900.1">
    <property type="nucleotide sequence ID" value="NZ_CP011125.1"/>
</dbReference>
<dbReference type="STRING" id="927083.DB32_005944"/>
<dbReference type="GO" id="GO:0008168">
    <property type="term" value="F:methyltransferase activity"/>
    <property type="evidence" value="ECO:0007669"/>
    <property type="project" value="UniProtKB-KW"/>
</dbReference>
<keyword evidence="2" id="KW-0808">Transferase</keyword>
<dbReference type="InterPro" id="IPR029063">
    <property type="entry name" value="SAM-dependent_MTases_sf"/>
</dbReference>
<dbReference type="SUPFAM" id="SSF53335">
    <property type="entry name" value="S-adenosyl-L-methionine-dependent methyltransferases"/>
    <property type="match status" value="1"/>
</dbReference>
<feature type="domain" description="Histidine-specific methyltransferase SAM-dependent" evidence="3">
    <location>
        <begin position="17"/>
        <end position="318"/>
    </location>
</feature>
<dbReference type="PIRSF" id="PIRSF018005">
    <property type="entry name" value="UCP018005"/>
    <property type="match status" value="1"/>
</dbReference>
<evidence type="ECO:0000313" key="5">
    <source>
        <dbReference type="Proteomes" id="UP000034883"/>
    </source>
</evidence>
<dbReference type="Gene3D" id="3.40.50.150">
    <property type="entry name" value="Vaccinia Virus protein VP39"/>
    <property type="match status" value="1"/>
</dbReference>
<dbReference type="InterPro" id="IPR035094">
    <property type="entry name" value="EgtD"/>
</dbReference>
<dbReference type="NCBIfam" id="TIGR03438">
    <property type="entry name" value="egtD_ergothio"/>
    <property type="match status" value="1"/>
</dbReference>
<gene>
    <name evidence="4" type="ORF">DB32_005944</name>
</gene>
<keyword evidence="1" id="KW-0489">Methyltransferase</keyword>
<dbReference type="KEGG" id="samy:DB32_005944"/>
<reference evidence="4 5" key="1">
    <citation type="submission" date="2015-03" db="EMBL/GenBank/DDBJ databases">
        <title>Genome assembly of Sandaracinus amylolyticus DSM 53668.</title>
        <authorList>
            <person name="Sharma G."/>
            <person name="Subramanian S."/>
        </authorList>
    </citation>
    <scope>NUCLEOTIDE SEQUENCE [LARGE SCALE GENOMIC DNA]</scope>
    <source>
        <strain evidence="4 5">DSM 53668</strain>
    </source>
</reference>
<organism evidence="4 5">
    <name type="scientific">Sandaracinus amylolyticus</name>
    <dbReference type="NCBI Taxonomy" id="927083"/>
    <lineage>
        <taxon>Bacteria</taxon>
        <taxon>Pseudomonadati</taxon>
        <taxon>Myxococcota</taxon>
        <taxon>Polyangia</taxon>
        <taxon>Polyangiales</taxon>
        <taxon>Sandaracinaceae</taxon>
        <taxon>Sandaracinus</taxon>
    </lineage>
</organism>
<sequence>MRGPESIASLDHERARFEEDVVRGLSTRPRSLPCKYLYDERGSRLFDRITTLDEYYLTRAETALLHAHAREIATRLGRAIDLVELGSGSSVKTRILLDALIAPARYVPIDISAKYLAESARKLSASYPSLRVEPRVADYARPMARFAMPRIATRRVVFFPGSSIGNFEPDEAIVFLDRARTIAGSGGVVIVGVDLPKDASVIEPAYDDAQGVTAAFNQNLLVRINRELGGDFDLDAFVHRAPWDASRRRVEMQLVSTRAQTVRIAGRRFAFEQDEVIVTEHCYKHGIEDFRAMARAAGLGGGPVWTDPEARVSLHWLDA</sequence>
<proteinExistence type="predicted"/>
<protein>
    <submittedName>
        <fullName evidence="4">ABC transporter ATP-binding protein</fullName>
    </submittedName>
</protein>
<accession>A0A0F6YKU6</accession>
<dbReference type="Proteomes" id="UP000034883">
    <property type="component" value="Chromosome"/>
</dbReference>
<dbReference type="GO" id="GO:0032259">
    <property type="term" value="P:methylation"/>
    <property type="evidence" value="ECO:0007669"/>
    <property type="project" value="UniProtKB-KW"/>
</dbReference>
<evidence type="ECO:0000259" key="3">
    <source>
        <dbReference type="Pfam" id="PF10017"/>
    </source>
</evidence>
<dbReference type="InterPro" id="IPR051128">
    <property type="entry name" value="EgtD_Methyltrsf_superfamily"/>
</dbReference>
<dbReference type="PANTHER" id="PTHR43397">
    <property type="entry name" value="ERGOTHIONEINE BIOSYNTHESIS PROTEIN 1"/>
    <property type="match status" value="1"/>
</dbReference>
<dbReference type="OrthoDB" id="5289726at2"/>
<dbReference type="PANTHER" id="PTHR43397:SF1">
    <property type="entry name" value="ERGOTHIONEINE BIOSYNTHESIS PROTEIN 1"/>
    <property type="match status" value="1"/>
</dbReference>
<dbReference type="AlphaFoldDB" id="A0A0F6YKU6"/>
<name>A0A0F6YKU6_9BACT</name>
<evidence type="ECO:0000313" key="4">
    <source>
        <dbReference type="EMBL" id="AKF08795.1"/>
    </source>
</evidence>